<evidence type="ECO:0000256" key="1">
    <source>
        <dbReference type="SAM" id="MobiDB-lite"/>
    </source>
</evidence>
<protein>
    <recommendedName>
        <fullName evidence="2">Peptidase C14 caspase domain-containing protein</fullName>
    </recommendedName>
</protein>
<dbReference type="GO" id="GO:0006508">
    <property type="term" value="P:proteolysis"/>
    <property type="evidence" value="ECO:0007669"/>
    <property type="project" value="InterPro"/>
</dbReference>
<accession>A0A7W7CQM7</accession>
<dbReference type="RefSeq" id="WP_184950298.1">
    <property type="nucleotide sequence ID" value="NZ_BOMC01000006.1"/>
</dbReference>
<dbReference type="NCBIfam" id="NF047832">
    <property type="entry name" value="caspase_w_EACC1"/>
    <property type="match status" value="1"/>
</dbReference>
<name>A0A7W7CQM7_9ACTN</name>
<dbReference type="Proteomes" id="UP000542742">
    <property type="component" value="Unassembled WGS sequence"/>
</dbReference>
<keyword evidence="4" id="KW-1185">Reference proteome</keyword>
<reference evidence="3 4" key="1">
    <citation type="submission" date="2020-08" db="EMBL/GenBank/DDBJ databases">
        <title>Sequencing the genomes of 1000 actinobacteria strains.</title>
        <authorList>
            <person name="Klenk H.-P."/>
        </authorList>
    </citation>
    <scope>NUCLEOTIDE SEQUENCE [LARGE SCALE GENOMIC DNA]</scope>
    <source>
        <strain evidence="3 4">DSM 45518</strain>
    </source>
</reference>
<gene>
    <name evidence="3" type="ORF">BKA14_001636</name>
</gene>
<evidence type="ECO:0000259" key="2">
    <source>
        <dbReference type="Pfam" id="PF00656"/>
    </source>
</evidence>
<dbReference type="InterPro" id="IPR029030">
    <property type="entry name" value="Caspase-like_dom_sf"/>
</dbReference>
<evidence type="ECO:0000313" key="4">
    <source>
        <dbReference type="Proteomes" id="UP000542742"/>
    </source>
</evidence>
<feature type="region of interest" description="Disordered" evidence="1">
    <location>
        <begin position="277"/>
        <end position="296"/>
    </location>
</feature>
<dbReference type="EMBL" id="JACHMF010000001">
    <property type="protein sequence ID" value="MBB4691488.1"/>
    <property type="molecule type" value="Genomic_DNA"/>
</dbReference>
<sequence length="988" mass="104625">MNLPDPARSRAVLIGAAHYRALEDLPAVAANLTRLAALLRDPEVWGLPEANVAVVAEPDSPAAALDEIRRAAAGADDTLLVYYAGHGLLDGNDDLLLALPETDVRRPYTAIRFDDLRVQVRGAHRHSAKVIILDCCYSARAIAGGMGPAGTDADDLKRHAAVDGTYLMAAAAETKVAVAPPGETYTAFTGELITVLENGIEGSPDLISVDQIFWQIRGELEAKGRPRPEQGTRNEGATIVLSRNRARRRRGPAAVPAPVAPVGLPASNAALIAEVRRRRSDTRGGPPIGAPQRGDSADDLLRMAGAFKPDQEVAGLVVRLDDGEAATVLDGAASRPLPEIQGILDLLLTIEADTKVDLLLRRVAAGSPQRTVELAAALAETDAVRSAALLNYAVAVAAGGRPHWVIDLVAGLSRRGMKDAADTVVAEAVARLRGADAAEVADALREAGREAESARLYAAALPEIARRTPQQVALVAADLMDHRFTDAALELVDRAARESSTAAARAQLLGALIGGPALATLRWSLVATLGGSLDRASLLELADLLGEHGSDPVEIYIAAAVPAPITAFLDLLEDILDKGRLRDAFRLVDWAATARPGEDLADVALWFPAPYRAGLLRRLLAGAATVPPATMVTFYLGVRVTDHDLAEAIEREWAGRSPAELLGLAAELARHGEIRRAGLLLRDSFDAGAFAELAGVDGATLITGLQGEPALDGLVTTLAVHQLKAGGSADWALADLPPEVIDGVAGAVDNQVLATYLIARPASEIVTVLEAVARTGSTAKLSRLLGRLAGGGVDLVAALLIEMHRAGRPDLRLEFVDRFRSVASKADAAAVASRIRLADVEDSSSSLLLGSLWLPARESADPVAMAVADFLHGVRLRGEAWRYPIDAAVLRAVAEEGLLAPDETCLLVWQWAILPRRERIVFTTTEARPWRGSAVAYRDIRNASVDRGDLRVLSSWGPVTWTLNSAFLAPELRDVLLALRDVVRKTGV</sequence>
<proteinExistence type="predicted"/>
<evidence type="ECO:0000313" key="3">
    <source>
        <dbReference type="EMBL" id="MBB4691488.1"/>
    </source>
</evidence>
<dbReference type="AlphaFoldDB" id="A0A7W7CQM7"/>
<dbReference type="Gene3D" id="3.40.50.1460">
    <property type="match status" value="1"/>
</dbReference>
<dbReference type="Pfam" id="PF00656">
    <property type="entry name" value="Peptidase_C14"/>
    <property type="match status" value="1"/>
</dbReference>
<comment type="caution">
    <text evidence="3">The sequence shown here is derived from an EMBL/GenBank/DDBJ whole genome shotgun (WGS) entry which is preliminary data.</text>
</comment>
<feature type="domain" description="Peptidase C14 caspase" evidence="2">
    <location>
        <begin position="9"/>
        <end position="224"/>
    </location>
</feature>
<dbReference type="GO" id="GO:0004197">
    <property type="term" value="F:cysteine-type endopeptidase activity"/>
    <property type="evidence" value="ECO:0007669"/>
    <property type="project" value="InterPro"/>
</dbReference>
<dbReference type="SUPFAM" id="SSF52129">
    <property type="entry name" value="Caspase-like"/>
    <property type="match status" value="1"/>
</dbReference>
<organism evidence="3 4">
    <name type="scientific">Paractinoplanes abujensis</name>
    <dbReference type="NCBI Taxonomy" id="882441"/>
    <lineage>
        <taxon>Bacteria</taxon>
        <taxon>Bacillati</taxon>
        <taxon>Actinomycetota</taxon>
        <taxon>Actinomycetes</taxon>
        <taxon>Micromonosporales</taxon>
        <taxon>Micromonosporaceae</taxon>
        <taxon>Paractinoplanes</taxon>
    </lineage>
</organism>
<dbReference type="InterPro" id="IPR011600">
    <property type="entry name" value="Pept_C14_caspase"/>
</dbReference>